<sequence length="271" mass="30624">MPRLPTIVALFAVVTISEVTANERPSVVSMLDTENVLGLVAEKAPSPPTLILAQNNTEAEPNKATPKKSDNRNLPPPVLKKSDEDLGEPVHDVRKDVSYLPIEQLEALHKRRKNPDMQSMDPAAVEKEYDKLYRKLQSERKALTKTALELKPGRARTETLEQAYRLSDRLNKLNRPTSAKPGEFPGWRPVSDPLDNLYDYSGSVDFEIRRAGKTINSADKHAAIRELKKLHDHVKYAKEKLLDVDQMTRDFIDTGIFERVYGQQNAKAFLT</sequence>
<feature type="region of interest" description="Disordered" evidence="1">
    <location>
        <begin position="48"/>
        <end position="89"/>
    </location>
</feature>
<gene>
    <name evidence="2" type="ORF">ATL17_0770</name>
</gene>
<proteinExistence type="predicted"/>
<accession>A0A4R6VVG9</accession>
<dbReference type="AlphaFoldDB" id="A0A4R6VVG9"/>
<dbReference type="RefSeq" id="WP_133571442.1">
    <property type="nucleotide sequence ID" value="NZ_SNYR01000001.1"/>
</dbReference>
<protein>
    <submittedName>
        <fullName evidence="2">Uncharacterized protein</fullName>
    </submittedName>
</protein>
<evidence type="ECO:0000256" key="1">
    <source>
        <dbReference type="SAM" id="MobiDB-lite"/>
    </source>
</evidence>
<feature type="compositionally biased region" description="Basic and acidic residues" evidence="1">
    <location>
        <begin position="80"/>
        <end position="89"/>
    </location>
</feature>
<reference evidence="2 3" key="1">
    <citation type="submission" date="2019-03" db="EMBL/GenBank/DDBJ databases">
        <title>Genomic Encyclopedia of Type Strains, Phase III (KMG-III): the genomes of soil and plant-associated and newly described type strains.</title>
        <authorList>
            <person name="Whitman W."/>
        </authorList>
    </citation>
    <scope>NUCLEOTIDE SEQUENCE [LARGE SCALE GENOMIC DNA]</scope>
    <source>
        <strain evidence="2 3">CGMCC 1.7002</strain>
    </source>
</reference>
<keyword evidence="3" id="KW-1185">Reference proteome</keyword>
<dbReference type="EMBL" id="SNYR01000001">
    <property type="protein sequence ID" value="TDQ66767.1"/>
    <property type="molecule type" value="Genomic_DNA"/>
</dbReference>
<evidence type="ECO:0000313" key="2">
    <source>
        <dbReference type="EMBL" id="TDQ66767.1"/>
    </source>
</evidence>
<organism evidence="2 3">
    <name type="scientific">Maritalea mobilis</name>
    <dbReference type="NCBI Taxonomy" id="483324"/>
    <lineage>
        <taxon>Bacteria</taxon>
        <taxon>Pseudomonadati</taxon>
        <taxon>Pseudomonadota</taxon>
        <taxon>Alphaproteobacteria</taxon>
        <taxon>Hyphomicrobiales</taxon>
        <taxon>Devosiaceae</taxon>
        <taxon>Maritalea</taxon>
    </lineage>
</organism>
<evidence type="ECO:0000313" key="3">
    <source>
        <dbReference type="Proteomes" id="UP000295391"/>
    </source>
</evidence>
<comment type="caution">
    <text evidence="2">The sequence shown here is derived from an EMBL/GenBank/DDBJ whole genome shotgun (WGS) entry which is preliminary data.</text>
</comment>
<name>A0A4R6VVG9_9HYPH</name>
<dbReference type="Proteomes" id="UP000295391">
    <property type="component" value="Unassembled WGS sequence"/>
</dbReference>